<sequence>MKEKQLIELLILAFIVLVILYVFLCQQRREADRQRQARQDRRGRRFVRRQVGTNAKLSLTAQS</sequence>
<dbReference type="Proteomes" id="UP000663508">
    <property type="component" value="Plasmid pVL1_2"/>
</dbReference>
<keyword evidence="1" id="KW-1133">Transmembrane helix</keyword>
<evidence type="ECO:0000256" key="1">
    <source>
        <dbReference type="SAM" id="Phobius"/>
    </source>
</evidence>
<feature type="transmembrane region" description="Helical" evidence="1">
    <location>
        <begin position="6"/>
        <end position="25"/>
    </location>
</feature>
<evidence type="ECO:0000313" key="3">
    <source>
        <dbReference type="Proteomes" id="UP000663508"/>
    </source>
</evidence>
<dbReference type="EMBL" id="AP024147">
    <property type="protein sequence ID" value="BCM87808.1"/>
    <property type="molecule type" value="Genomic_DNA"/>
</dbReference>
<keyword evidence="2" id="KW-0614">Plasmid</keyword>
<protein>
    <submittedName>
        <fullName evidence="2">Uncharacterized protein</fullName>
    </submittedName>
</protein>
<reference evidence="2" key="1">
    <citation type="submission" date="2020-11" db="EMBL/GenBank/DDBJ databases">
        <title>Complete genome sequence of a novel pathogenic Methylobacterium strain isolated from rice in Vietnam.</title>
        <authorList>
            <person name="Lai K."/>
            <person name="Okazaki S."/>
            <person name="Higashi K."/>
            <person name="Mori H."/>
            <person name="Toyoda A."/>
            <person name="Kurokawa K."/>
        </authorList>
    </citation>
    <scope>NUCLEOTIDE SEQUENCE</scope>
    <source>
        <strain evidence="2">VL1</strain>
        <plasmid evidence="2">pVL1_2</plasmid>
    </source>
</reference>
<keyword evidence="1" id="KW-0812">Transmembrane</keyword>
<gene>
    <name evidence="2" type="ORF">mvi_62690</name>
</gene>
<accession>A0A8H8X0Y5</accession>
<organism evidence="2 3">
    <name type="scientific">Methylobacterium indicum</name>
    <dbReference type="NCBI Taxonomy" id="1775910"/>
    <lineage>
        <taxon>Bacteria</taxon>
        <taxon>Pseudomonadati</taxon>
        <taxon>Pseudomonadota</taxon>
        <taxon>Alphaproteobacteria</taxon>
        <taxon>Hyphomicrobiales</taxon>
        <taxon>Methylobacteriaceae</taxon>
        <taxon>Methylobacterium</taxon>
    </lineage>
</organism>
<name>A0A8H8X0Y5_9HYPH</name>
<dbReference type="KEGG" id="mind:mvi_62690"/>
<dbReference type="AlphaFoldDB" id="A0A8H8X0Y5"/>
<proteinExistence type="predicted"/>
<geneLocation type="plasmid" evidence="2 3">
    <name>pVL1_2</name>
</geneLocation>
<dbReference type="RefSeq" id="WP_207183998.1">
    <property type="nucleotide sequence ID" value="NZ_AP024147.1"/>
</dbReference>
<evidence type="ECO:0000313" key="2">
    <source>
        <dbReference type="EMBL" id="BCM87808.1"/>
    </source>
</evidence>
<keyword evidence="1" id="KW-0472">Membrane</keyword>